<gene>
    <name evidence="2" type="ORF">M9R61_16335</name>
</gene>
<evidence type="ECO:0000313" key="2">
    <source>
        <dbReference type="EMBL" id="MCZ8534874.1"/>
    </source>
</evidence>
<reference evidence="2" key="1">
    <citation type="submission" date="2022-05" db="EMBL/GenBank/DDBJ databases">
        <authorList>
            <person name="Colautti A."/>
            <person name="Iacumin L."/>
        </authorList>
    </citation>
    <scope>NUCLEOTIDE SEQUENCE</scope>
    <source>
        <strain evidence="2">DSM 30747</strain>
    </source>
</reference>
<dbReference type="Proteomes" id="UP001152172">
    <property type="component" value="Unassembled WGS sequence"/>
</dbReference>
<accession>A0A9X3LCS7</accession>
<dbReference type="EMBL" id="JAMKBI010000013">
    <property type="protein sequence ID" value="MCZ8534874.1"/>
    <property type="molecule type" value="Genomic_DNA"/>
</dbReference>
<organism evidence="2 3">
    <name type="scientific">Psychrobacillus psychrodurans</name>
    <dbReference type="NCBI Taxonomy" id="126157"/>
    <lineage>
        <taxon>Bacteria</taxon>
        <taxon>Bacillati</taxon>
        <taxon>Bacillota</taxon>
        <taxon>Bacilli</taxon>
        <taxon>Bacillales</taxon>
        <taxon>Bacillaceae</taxon>
        <taxon>Psychrobacillus</taxon>
    </lineage>
</organism>
<evidence type="ECO:0000313" key="3">
    <source>
        <dbReference type="Proteomes" id="UP001152172"/>
    </source>
</evidence>
<feature type="signal peptide" evidence="1">
    <location>
        <begin position="1"/>
        <end position="18"/>
    </location>
</feature>
<evidence type="ECO:0000256" key="1">
    <source>
        <dbReference type="SAM" id="SignalP"/>
    </source>
</evidence>
<sequence length="140" mass="16123">MKKVKIMLLFFSALLLVACIDSSKNDELKAYVSDFENSGFKNKAGQIIVLLDEGIMIDSHVLRGQSDKKSNIDKVLEKENIPLNQQFNKIYKDATIKTDGSKYYITLEENIKLEFEKIGLRIIEDPEGVEYYTQEYSEEN</sequence>
<name>A0A9X3LCS7_9BACI</name>
<comment type="caution">
    <text evidence="2">The sequence shown here is derived from an EMBL/GenBank/DDBJ whole genome shotgun (WGS) entry which is preliminary data.</text>
</comment>
<keyword evidence="1" id="KW-0732">Signal</keyword>
<protein>
    <recommendedName>
        <fullName evidence="4">Lipoprotein</fullName>
    </recommendedName>
</protein>
<evidence type="ECO:0008006" key="4">
    <source>
        <dbReference type="Google" id="ProtNLM"/>
    </source>
</evidence>
<dbReference type="AlphaFoldDB" id="A0A9X3LCS7"/>
<dbReference type="PROSITE" id="PS51257">
    <property type="entry name" value="PROKAR_LIPOPROTEIN"/>
    <property type="match status" value="1"/>
</dbReference>
<proteinExistence type="predicted"/>
<feature type="chain" id="PRO_5040840401" description="Lipoprotein" evidence="1">
    <location>
        <begin position="19"/>
        <end position="140"/>
    </location>
</feature>
<dbReference type="RefSeq" id="WP_269922945.1">
    <property type="nucleotide sequence ID" value="NZ_JAMKBI010000013.1"/>
</dbReference>
<keyword evidence="3" id="KW-1185">Reference proteome</keyword>